<comment type="function">
    <text evidence="6">Cell division inhibitor that blocks the formation of polar Z ring septums. Rapidly oscillates between the poles of the cell to destabilize FtsZ filaments that have formed before they mature into polar Z rings. Prevents FtsZ polymerization.</text>
</comment>
<evidence type="ECO:0000259" key="7">
    <source>
        <dbReference type="Pfam" id="PF03775"/>
    </source>
</evidence>
<dbReference type="Gene3D" id="2.160.20.70">
    <property type="match status" value="1"/>
</dbReference>
<evidence type="ECO:0000256" key="5">
    <source>
        <dbReference type="ARBA" id="ARBA00046874"/>
    </source>
</evidence>
<dbReference type="PANTHER" id="PTHR34108:SF1">
    <property type="entry name" value="SEPTUM SITE-DETERMINING PROTEIN MINC"/>
    <property type="match status" value="1"/>
</dbReference>
<accession>A0ABV6NAQ6</accession>
<keyword evidence="3 6" id="KW-0717">Septation</keyword>
<evidence type="ECO:0000256" key="2">
    <source>
        <dbReference type="ARBA" id="ARBA00022618"/>
    </source>
</evidence>
<keyword evidence="2 6" id="KW-0132">Cell division</keyword>
<dbReference type="InterPro" id="IPR013033">
    <property type="entry name" value="MinC"/>
</dbReference>
<evidence type="ECO:0000259" key="8">
    <source>
        <dbReference type="Pfam" id="PF22642"/>
    </source>
</evidence>
<comment type="similarity">
    <text evidence="1 6">Belongs to the MinC family.</text>
</comment>
<dbReference type="SUPFAM" id="SSF63848">
    <property type="entry name" value="Cell-division inhibitor MinC, C-terminal domain"/>
    <property type="match status" value="1"/>
</dbReference>
<name>A0ABV6NAQ6_9BACI</name>
<dbReference type="NCBIfam" id="TIGR01222">
    <property type="entry name" value="minC"/>
    <property type="match status" value="1"/>
</dbReference>
<proteinExistence type="inferred from homology"/>
<dbReference type="InterPro" id="IPR055219">
    <property type="entry name" value="MinC_N_1"/>
</dbReference>
<feature type="domain" description="Septum site-determining protein MinC N-terminal" evidence="8">
    <location>
        <begin position="8"/>
        <end position="84"/>
    </location>
</feature>
<keyword evidence="10" id="KW-1185">Reference proteome</keyword>
<comment type="caution">
    <text evidence="9">The sequence shown here is derived from an EMBL/GenBank/DDBJ whole genome shotgun (WGS) entry which is preliminary data.</text>
</comment>
<dbReference type="InterPro" id="IPR036145">
    <property type="entry name" value="MinC_C_sf"/>
</dbReference>
<keyword evidence="4 6" id="KW-0131">Cell cycle</keyword>
<evidence type="ECO:0000256" key="1">
    <source>
        <dbReference type="ARBA" id="ARBA00006291"/>
    </source>
</evidence>
<gene>
    <name evidence="6 9" type="primary">minC</name>
    <name evidence="9" type="ORF">ACFFH4_01920</name>
</gene>
<evidence type="ECO:0000313" key="10">
    <source>
        <dbReference type="Proteomes" id="UP001589833"/>
    </source>
</evidence>
<dbReference type="RefSeq" id="WP_273843260.1">
    <property type="nucleotide sequence ID" value="NZ_JAQQWT010000006.1"/>
</dbReference>
<reference evidence="9 10" key="1">
    <citation type="submission" date="2024-09" db="EMBL/GenBank/DDBJ databases">
        <authorList>
            <person name="Sun Q."/>
            <person name="Mori K."/>
        </authorList>
    </citation>
    <scope>NUCLEOTIDE SEQUENCE [LARGE SCALE GENOMIC DNA]</scope>
    <source>
        <strain evidence="9 10">NCAIM B.02301</strain>
    </source>
</reference>
<dbReference type="EMBL" id="JBHLTR010000003">
    <property type="protein sequence ID" value="MFC0557810.1"/>
    <property type="molecule type" value="Genomic_DNA"/>
</dbReference>
<dbReference type="Proteomes" id="UP001589833">
    <property type="component" value="Unassembled WGS sequence"/>
</dbReference>
<dbReference type="HAMAP" id="MF_00267">
    <property type="entry name" value="MinC"/>
    <property type="match status" value="1"/>
</dbReference>
<feature type="domain" description="Septum formation inhibitor MinC C-terminal" evidence="7">
    <location>
        <begin position="109"/>
        <end position="195"/>
    </location>
</feature>
<dbReference type="Gene3D" id="3.30.160.540">
    <property type="match status" value="1"/>
</dbReference>
<organism evidence="9 10">
    <name type="scientific">Halalkalibacter alkalisediminis</name>
    <dbReference type="NCBI Taxonomy" id="935616"/>
    <lineage>
        <taxon>Bacteria</taxon>
        <taxon>Bacillati</taxon>
        <taxon>Bacillota</taxon>
        <taxon>Bacilli</taxon>
        <taxon>Bacillales</taxon>
        <taxon>Bacillaceae</taxon>
        <taxon>Halalkalibacter</taxon>
    </lineage>
</organism>
<dbReference type="PANTHER" id="PTHR34108">
    <property type="entry name" value="SEPTUM SITE-DETERMINING PROTEIN MINC"/>
    <property type="match status" value="1"/>
</dbReference>
<evidence type="ECO:0000313" key="9">
    <source>
        <dbReference type="EMBL" id="MFC0557810.1"/>
    </source>
</evidence>
<evidence type="ECO:0000256" key="3">
    <source>
        <dbReference type="ARBA" id="ARBA00023210"/>
    </source>
</evidence>
<sequence length="227" mass="25392">MVQKKQNVTIKGTKEGLIFQLDDSCSYESLVDELIEKLSSKHYQQAEGPDVLVKVDTGYRYLQDHQQEELENIITNGRNLAVEHFESRVLSKEESEKLRQESQTVTLMRIIRSGQVLKVVGDVLLIGDVNPGGTLMATGNIYVLGALRGIAHAGFEGDSNAVISASVLAPSQLRIADEIMHFEKEKDHEKMMSSVFLDELQSFQIGRVQQLVQSHPELSKNEKQLLA</sequence>
<evidence type="ECO:0000256" key="6">
    <source>
        <dbReference type="HAMAP-Rule" id="MF_00267"/>
    </source>
</evidence>
<dbReference type="Pfam" id="PF22642">
    <property type="entry name" value="MinC_N_1"/>
    <property type="match status" value="1"/>
</dbReference>
<evidence type="ECO:0000256" key="4">
    <source>
        <dbReference type="ARBA" id="ARBA00023306"/>
    </source>
</evidence>
<protein>
    <recommendedName>
        <fullName evidence="6">Probable septum site-determining protein MinC</fullName>
    </recommendedName>
</protein>
<dbReference type="InterPro" id="IPR016098">
    <property type="entry name" value="CAP/MinC_C"/>
</dbReference>
<dbReference type="Pfam" id="PF03775">
    <property type="entry name" value="MinC_C"/>
    <property type="match status" value="1"/>
</dbReference>
<comment type="subunit">
    <text evidence="5 6">Interacts with MinD and FtsZ.</text>
</comment>
<dbReference type="InterPro" id="IPR005526">
    <property type="entry name" value="Septum_form_inhib_MinC_C"/>
</dbReference>